<keyword evidence="2" id="KW-1133">Transmembrane helix</keyword>
<keyword evidence="2" id="KW-0812">Transmembrane</keyword>
<name>A0AAD7U5S4_9APHY</name>
<accession>A0AAD7U5S4</accession>
<evidence type="ECO:0000313" key="3">
    <source>
        <dbReference type="EMBL" id="KAJ8501938.1"/>
    </source>
</evidence>
<dbReference type="EMBL" id="JAPEVG010000003">
    <property type="protein sequence ID" value="KAJ8501938.1"/>
    <property type="molecule type" value="Genomic_DNA"/>
</dbReference>
<sequence>MNSTGNSTDTSSDAMPDLSQILPPYLNLPPHLSAHKYFFVCTLTVAAWDTLVLSPRTWRLLRTPEWPPLKILFHFLRIFMPVEFTIVGVAFFDTKWSQAQCSHFFLFEPICTAILLAACSLVHVIRIHAIYEKSRNVLYSMGGLLALQVVVTAICCGFYRSTPLKDGQGCIAEPKSNWVGIYWLSATLTYTASFAFAVHRSLRSLKVKQLSYWKLMLRDGLNLYGSIWAVNMVNMLFWFIIKPTGPEDPVRTIVTSMAAVLTASMTMRIILAVRGSLAKGGSYAVSSSSNPSRSRSGNTTHVLSSARVGAGAGGAGTGIPPGTNPVLSIGRVGADQPTTYAVPLGAGDKGGADWDGKSSVGGRDQKEGDIFPAESPVEVPPVPEGVRVTVESETDFGGYAKEKN</sequence>
<comment type="caution">
    <text evidence="3">The sequence shown here is derived from an EMBL/GenBank/DDBJ whole genome shotgun (WGS) entry which is preliminary data.</text>
</comment>
<evidence type="ECO:0000256" key="1">
    <source>
        <dbReference type="SAM" id="MobiDB-lite"/>
    </source>
</evidence>
<feature type="transmembrane region" description="Helical" evidence="2">
    <location>
        <begin position="180"/>
        <end position="199"/>
    </location>
</feature>
<feature type="compositionally biased region" description="Low complexity" evidence="1">
    <location>
        <begin position="286"/>
        <end position="296"/>
    </location>
</feature>
<dbReference type="Proteomes" id="UP001215151">
    <property type="component" value="Unassembled WGS sequence"/>
</dbReference>
<feature type="transmembrane region" description="Helical" evidence="2">
    <location>
        <begin position="220"/>
        <end position="241"/>
    </location>
</feature>
<keyword evidence="2" id="KW-0472">Membrane</keyword>
<organism evidence="3 4">
    <name type="scientific">Trametes cubensis</name>
    <dbReference type="NCBI Taxonomy" id="1111947"/>
    <lineage>
        <taxon>Eukaryota</taxon>
        <taxon>Fungi</taxon>
        <taxon>Dikarya</taxon>
        <taxon>Basidiomycota</taxon>
        <taxon>Agaricomycotina</taxon>
        <taxon>Agaricomycetes</taxon>
        <taxon>Polyporales</taxon>
        <taxon>Polyporaceae</taxon>
        <taxon>Trametes</taxon>
    </lineage>
</organism>
<feature type="transmembrane region" description="Helical" evidence="2">
    <location>
        <begin position="104"/>
        <end position="125"/>
    </location>
</feature>
<feature type="region of interest" description="Disordered" evidence="1">
    <location>
        <begin position="281"/>
        <end position="301"/>
    </location>
</feature>
<evidence type="ECO:0000313" key="4">
    <source>
        <dbReference type="Proteomes" id="UP001215151"/>
    </source>
</evidence>
<evidence type="ECO:0000256" key="2">
    <source>
        <dbReference type="SAM" id="Phobius"/>
    </source>
</evidence>
<protein>
    <recommendedName>
        <fullName evidence="5">Transmembrane protein</fullName>
    </recommendedName>
</protein>
<feature type="region of interest" description="Disordered" evidence="1">
    <location>
        <begin position="343"/>
        <end position="384"/>
    </location>
</feature>
<proteinExistence type="predicted"/>
<evidence type="ECO:0008006" key="5">
    <source>
        <dbReference type="Google" id="ProtNLM"/>
    </source>
</evidence>
<gene>
    <name evidence="3" type="ORF">ONZ51_g305</name>
</gene>
<reference evidence="3" key="1">
    <citation type="submission" date="2022-11" db="EMBL/GenBank/DDBJ databases">
        <title>Genome Sequence of Cubamyces cubensis.</title>
        <authorList>
            <person name="Buettner E."/>
        </authorList>
    </citation>
    <scope>NUCLEOTIDE SEQUENCE</scope>
    <source>
        <strain evidence="3">MPL-01</strain>
    </source>
</reference>
<feature type="transmembrane region" description="Helical" evidence="2">
    <location>
        <begin position="137"/>
        <end position="160"/>
    </location>
</feature>
<feature type="transmembrane region" description="Helical" evidence="2">
    <location>
        <begin position="75"/>
        <end position="92"/>
    </location>
</feature>
<feature type="transmembrane region" description="Helical" evidence="2">
    <location>
        <begin position="253"/>
        <end position="273"/>
    </location>
</feature>
<keyword evidence="4" id="KW-1185">Reference proteome</keyword>
<dbReference type="AlphaFoldDB" id="A0AAD7U5S4"/>